<gene>
    <name evidence="1" type="ORF">HDU87_008676</name>
</gene>
<name>A0AAD5TEZ1_9FUNG</name>
<protein>
    <submittedName>
        <fullName evidence="1">Uncharacterized protein</fullName>
    </submittedName>
</protein>
<reference evidence="1" key="1">
    <citation type="submission" date="2020-05" db="EMBL/GenBank/DDBJ databases">
        <title>Phylogenomic resolution of chytrid fungi.</title>
        <authorList>
            <person name="Stajich J.E."/>
            <person name="Amses K."/>
            <person name="Simmons R."/>
            <person name="Seto K."/>
            <person name="Myers J."/>
            <person name="Bonds A."/>
            <person name="Quandt C.A."/>
            <person name="Barry K."/>
            <person name="Liu P."/>
            <person name="Grigoriev I."/>
            <person name="Longcore J.E."/>
            <person name="James T.Y."/>
        </authorList>
    </citation>
    <scope>NUCLEOTIDE SEQUENCE</scope>
    <source>
        <strain evidence="1">JEL0379</strain>
    </source>
</reference>
<dbReference type="EMBL" id="JADGJQ010000092">
    <property type="protein sequence ID" value="KAJ3170848.1"/>
    <property type="molecule type" value="Genomic_DNA"/>
</dbReference>
<accession>A0AAD5TEZ1</accession>
<evidence type="ECO:0000313" key="2">
    <source>
        <dbReference type="Proteomes" id="UP001212152"/>
    </source>
</evidence>
<dbReference type="Proteomes" id="UP001212152">
    <property type="component" value="Unassembled WGS sequence"/>
</dbReference>
<sequence length="68" mass="7988">MPGYWLQYVCTIEFCERVCLADDRPISIGILGNMLMEEYVFPAKWDRVKASKVLNEQLPKGRFGIYRE</sequence>
<proteinExistence type="predicted"/>
<keyword evidence="2" id="KW-1185">Reference proteome</keyword>
<evidence type="ECO:0000313" key="1">
    <source>
        <dbReference type="EMBL" id="KAJ3170848.1"/>
    </source>
</evidence>
<organism evidence="1 2">
    <name type="scientific">Geranomyces variabilis</name>
    <dbReference type="NCBI Taxonomy" id="109894"/>
    <lineage>
        <taxon>Eukaryota</taxon>
        <taxon>Fungi</taxon>
        <taxon>Fungi incertae sedis</taxon>
        <taxon>Chytridiomycota</taxon>
        <taxon>Chytridiomycota incertae sedis</taxon>
        <taxon>Chytridiomycetes</taxon>
        <taxon>Spizellomycetales</taxon>
        <taxon>Powellomycetaceae</taxon>
        <taxon>Geranomyces</taxon>
    </lineage>
</organism>
<comment type="caution">
    <text evidence="1">The sequence shown here is derived from an EMBL/GenBank/DDBJ whole genome shotgun (WGS) entry which is preliminary data.</text>
</comment>
<dbReference type="AlphaFoldDB" id="A0AAD5TEZ1"/>